<evidence type="ECO:0000256" key="1">
    <source>
        <dbReference type="ARBA" id="ARBA00004642"/>
    </source>
</evidence>
<dbReference type="STRING" id="361077.A0A152A7T5"/>
<reference evidence="12 13" key="1">
    <citation type="submission" date="2015-12" db="EMBL/GenBank/DDBJ databases">
        <title>Dictyostelia acquired genes for synthesis and detection of signals that induce cell-type specialization by lateral gene transfer from prokaryotes.</title>
        <authorList>
            <person name="Gloeckner G."/>
            <person name="Schaap P."/>
        </authorList>
    </citation>
    <scope>NUCLEOTIDE SEQUENCE [LARGE SCALE GENOMIC DNA]</scope>
    <source>
        <strain evidence="12 13">TK</strain>
    </source>
</reference>
<dbReference type="InParanoid" id="A0A152A7T5"/>
<evidence type="ECO:0000256" key="11">
    <source>
        <dbReference type="HAMAP-Rule" id="MF_03046"/>
    </source>
</evidence>
<dbReference type="GO" id="GO:0006325">
    <property type="term" value="P:chromatin organization"/>
    <property type="evidence" value="ECO:0007669"/>
    <property type="project" value="UniProtKB-KW"/>
</dbReference>
<evidence type="ECO:0000256" key="2">
    <source>
        <dbReference type="ARBA" id="ARBA00022448"/>
    </source>
</evidence>
<dbReference type="GO" id="GO:0005654">
    <property type="term" value="C:nucleoplasm"/>
    <property type="evidence" value="ECO:0007669"/>
    <property type="project" value="UniProtKB-SubCell"/>
</dbReference>
<evidence type="ECO:0000313" key="13">
    <source>
        <dbReference type="Proteomes" id="UP000076078"/>
    </source>
</evidence>
<name>A0A152A7T5_TIELA</name>
<dbReference type="InterPro" id="IPR038212">
    <property type="entry name" value="TF_EnY2_sf"/>
</dbReference>
<protein>
    <recommendedName>
        <fullName evidence="11">Transcription and mRNA export factor ENY2</fullName>
    </recommendedName>
    <alternativeName>
        <fullName evidence="11">Enhancer of yellow 2 transcription factor homolog</fullName>
    </alternativeName>
</protein>
<comment type="function">
    <text evidence="11">Involved in mRNA export coupled transcription activation by association with both the TREX-2 and the SAGA complexes. The transcription regulatory histone acetylation (HAT) complex SAGA is a multiprotein complex that activates transcription by remodeling chromatin and mediating histone acetylation and deubiquitination. Within the SAGA complex, participates to a subcomplex that specifically deubiquitinates histones. The SAGA complex is recruited to specific gene promoters by activators, where it is required for transcription. The TREX-2 complex functions in docking export-competent ribonucleoprotein particles (mRNPs) to the nuclear entrance of the nuclear pore complex (nuclear basket). TREX-2 participates in mRNA export and accurate chromatin positioning in the nucleus by tethering genes to the nuclear periphery.</text>
</comment>
<keyword evidence="3 11" id="KW-0509">mRNA transport</keyword>
<dbReference type="FunCoup" id="A0A152A7T5">
    <property type="interactions" value="222"/>
</dbReference>
<dbReference type="GO" id="GO:0005643">
    <property type="term" value="C:nuclear pore"/>
    <property type="evidence" value="ECO:0007669"/>
    <property type="project" value="UniProtKB-UniRule"/>
</dbReference>
<evidence type="ECO:0000256" key="6">
    <source>
        <dbReference type="ARBA" id="ARBA00023010"/>
    </source>
</evidence>
<keyword evidence="5 11" id="KW-0653">Protein transport</keyword>
<dbReference type="GO" id="GO:0003713">
    <property type="term" value="F:transcription coactivator activity"/>
    <property type="evidence" value="ECO:0007669"/>
    <property type="project" value="UniProtKB-UniRule"/>
</dbReference>
<evidence type="ECO:0000256" key="8">
    <source>
        <dbReference type="ARBA" id="ARBA00023159"/>
    </source>
</evidence>
<keyword evidence="13" id="KW-1185">Reference proteome</keyword>
<gene>
    <name evidence="12" type="ORF">DLAC_01132</name>
</gene>
<dbReference type="Gene3D" id="1.10.246.140">
    <property type="match status" value="1"/>
</dbReference>
<dbReference type="Proteomes" id="UP000076078">
    <property type="component" value="Unassembled WGS sequence"/>
</dbReference>
<dbReference type="HAMAP" id="MF_03046">
    <property type="entry name" value="ENY2_Sus1"/>
    <property type="match status" value="1"/>
</dbReference>
<dbReference type="PANTHER" id="PTHR12514">
    <property type="entry name" value="ENHANCER OF YELLOW 2 TRANSCRIPTION FACTOR"/>
    <property type="match status" value="1"/>
</dbReference>
<evidence type="ECO:0000256" key="10">
    <source>
        <dbReference type="ARBA" id="ARBA00023242"/>
    </source>
</evidence>
<comment type="subunit">
    <text evidence="11">Component of the nuclear pore complex (NPC)-associated TREX-2 complex (transcription and export complex 2). Component of the SAGA transcription coactivator-HAT complex. Within the SAGA complex, participates to a subcomplex of SAGA called the DUB module (deubiquitination module).</text>
</comment>
<evidence type="ECO:0000313" key="12">
    <source>
        <dbReference type="EMBL" id="KYR02300.1"/>
    </source>
</evidence>
<keyword evidence="8 11" id="KW-0010">Activator</keyword>
<comment type="similarity">
    <text evidence="11">Belongs to the ENY2 family.</text>
</comment>
<evidence type="ECO:0000256" key="5">
    <source>
        <dbReference type="ARBA" id="ARBA00022927"/>
    </source>
</evidence>
<dbReference type="GO" id="GO:0000124">
    <property type="term" value="C:SAGA complex"/>
    <property type="evidence" value="ECO:0007669"/>
    <property type="project" value="UniProtKB-UniRule"/>
</dbReference>
<comment type="caution">
    <text evidence="12">The sequence shown here is derived from an EMBL/GenBank/DDBJ whole genome shotgun (WGS) entry which is preliminary data.</text>
</comment>
<comment type="subcellular location">
    <subcellularLocation>
        <location evidence="1 11">Nucleus</location>
        <location evidence="1 11">Nucleoplasm</location>
    </subcellularLocation>
</comment>
<keyword evidence="9 11" id="KW-0804">Transcription</keyword>
<evidence type="ECO:0000256" key="3">
    <source>
        <dbReference type="ARBA" id="ARBA00022816"/>
    </source>
</evidence>
<sequence length="112" mass="12864">MSVSLSISHIKLRSTIHQRMIESGERERLKLLLKNKLVEGGWRDEVKTLCREYIKNNENVKLSDLCASITPQAKKKVPPQIKQDLTKRIRKFLGPIQNQSVTPNNVQSPMKS</sequence>
<dbReference type="OMA" id="RLMCRNI"/>
<dbReference type="GO" id="GO:0006368">
    <property type="term" value="P:transcription elongation by RNA polymerase II"/>
    <property type="evidence" value="ECO:0007669"/>
    <property type="project" value="UniProtKB-UniRule"/>
</dbReference>
<keyword evidence="2 11" id="KW-0813">Transport</keyword>
<keyword evidence="7 11" id="KW-0805">Transcription regulation</keyword>
<keyword evidence="4 11" id="KW-0156">Chromatin regulator</keyword>
<dbReference type="InterPro" id="IPR018783">
    <property type="entry name" value="TF_ENY2"/>
</dbReference>
<evidence type="ECO:0000256" key="9">
    <source>
        <dbReference type="ARBA" id="ARBA00023163"/>
    </source>
</evidence>
<keyword evidence="6 11" id="KW-0811">Translocation</keyword>
<dbReference type="EMBL" id="LODT01000004">
    <property type="protein sequence ID" value="KYR02300.1"/>
    <property type="molecule type" value="Genomic_DNA"/>
</dbReference>
<keyword evidence="10 11" id="KW-0539">Nucleus</keyword>
<dbReference type="GO" id="GO:0015031">
    <property type="term" value="P:protein transport"/>
    <property type="evidence" value="ECO:0007669"/>
    <property type="project" value="UniProtKB-KW"/>
</dbReference>
<dbReference type="FunFam" id="1.10.246.140:FF:000001">
    <property type="entry name" value="Transcription and mRNA export factor ENY2"/>
    <property type="match status" value="1"/>
</dbReference>
<dbReference type="GO" id="GO:0070390">
    <property type="term" value="C:transcription export complex 2"/>
    <property type="evidence" value="ECO:0007669"/>
    <property type="project" value="UniProtKB-UniRule"/>
</dbReference>
<dbReference type="OrthoDB" id="6221744at2759"/>
<dbReference type="GO" id="GO:0071819">
    <property type="term" value="C:DUBm complex"/>
    <property type="evidence" value="ECO:0007669"/>
    <property type="project" value="UniProtKB-UniRule"/>
</dbReference>
<dbReference type="AlphaFoldDB" id="A0A152A7T5"/>
<dbReference type="GO" id="GO:0006406">
    <property type="term" value="P:mRNA export from nucleus"/>
    <property type="evidence" value="ECO:0007669"/>
    <property type="project" value="UniProtKB-UniRule"/>
</dbReference>
<proteinExistence type="inferred from homology"/>
<evidence type="ECO:0000256" key="7">
    <source>
        <dbReference type="ARBA" id="ARBA00023015"/>
    </source>
</evidence>
<accession>A0A152A7T5</accession>
<dbReference type="Pfam" id="PF10163">
    <property type="entry name" value="EnY2"/>
    <property type="match status" value="1"/>
</dbReference>
<evidence type="ECO:0000256" key="4">
    <source>
        <dbReference type="ARBA" id="ARBA00022853"/>
    </source>
</evidence>
<organism evidence="12 13">
    <name type="scientific">Tieghemostelium lacteum</name>
    <name type="common">Slime mold</name>
    <name type="synonym">Dictyostelium lacteum</name>
    <dbReference type="NCBI Taxonomy" id="361077"/>
    <lineage>
        <taxon>Eukaryota</taxon>
        <taxon>Amoebozoa</taxon>
        <taxon>Evosea</taxon>
        <taxon>Eumycetozoa</taxon>
        <taxon>Dictyostelia</taxon>
        <taxon>Dictyosteliales</taxon>
        <taxon>Raperosteliaceae</taxon>
        <taxon>Tieghemostelium</taxon>
    </lineage>
</organism>